<evidence type="ECO:0000256" key="4">
    <source>
        <dbReference type="ARBA" id="ARBA00021095"/>
    </source>
</evidence>
<organism evidence="18">
    <name type="scientific">Ephemera serica</name>
    <dbReference type="NCBI Taxonomy" id="2877707"/>
    <lineage>
        <taxon>Eukaryota</taxon>
        <taxon>Metazoa</taxon>
        <taxon>Ecdysozoa</taxon>
        <taxon>Arthropoda</taxon>
        <taxon>Hexapoda</taxon>
        <taxon>Insecta</taxon>
        <taxon>Pterygota</taxon>
        <taxon>Palaeoptera</taxon>
        <taxon>Ephemeroptera</taxon>
        <taxon>Scapphodonta</taxon>
        <taxon>Ephemeridae</taxon>
        <taxon>Ephemera</taxon>
    </lineage>
</organism>
<evidence type="ECO:0000256" key="9">
    <source>
        <dbReference type="ARBA" id="ARBA00022982"/>
    </source>
</evidence>
<evidence type="ECO:0000256" key="14">
    <source>
        <dbReference type="ARBA" id="ARBA00031019"/>
    </source>
</evidence>
<evidence type="ECO:0000256" key="8">
    <source>
        <dbReference type="ARBA" id="ARBA00022967"/>
    </source>
</evidence>
<keyword evidence="13 16" id="KW-0472">Membrane</keyword>
<sequence length="173" mass="20119">MLQMFFMFLILSMGLTFSMMKHPLAMGLILLVQTTYISILSGLMSPTFWFSYILFLVFLGGMLVLFIYVTSLASNEMFSISSKTLLFMFISMMLLMTTIIFFYDHNMWMSPLYMMNEMSSISEPFNLYNYLYKLYNTFSSIITMLLISYLFLTLVIVVSITNINKGPLRSSMN</sequence>
<dbReference type="GO" id="GO:0031966">
    <property type="term" value="C:mitochondrial membrane"/>
    <property type="evidence" value="ECO:0007669"/>
    <property type="project" value="UniProtKB-SubCell"/>
</dbReference>
<evidence type="ECO:0000256" key="12">
    <source>
        <dbReference type="ARBA" id="ARBA00023128"/>
    </source>
</evidence>
<dbReference type="InterPro" id="IPR050269">
    <property type="entry name" value="ComplexI_Subunit6"/>
</dbReference>
<evidence type="ECO:0000256" key="16">
    <source>
        <dbReference type="SAM" id="Phobius"/>
    </source>
</evidence>
<dbReference type="PANTHER" id="PTHR11435">
    <property type="entry name" value="NADH UBIQUINONE OXIDOREDUCTASE SUBUNIT ND6"/>
    <property type="match status" value="1"/>
</dbReference>
<dbReference type="GO" id="GO:0008137">
    <property type="term" value="F:NADH dehydrogenase (ubiquinone) activity"/>
    <property type="evidence" value="ECO:0007669"/>
    <property type="project" value="UniProtKB-EC"/>
</dbReference>
<reference evidence="18" key="1">
    <citation type="submission" date="2021-08" db="EMBL/GenBank/DDBJ databases">
        <title>The mitochondrial genomes of Ephemera serica (Ephemeroptera: Ephemeridaeand phylogenetic analysis.</title>
        <authorList>
            <person name="Wang L."/>
            <person name="Li B."/>
            <person name="Jiang J."/>
            <person name="Tong X."/>
        </authorList>
    </citation>
    <scope>NUCLEOTIDE SEQUENCE</scope>
    <source>
        <strain evidence="18">E3</strain>
    </source>
</reference>
<evidence type="ECO:0000256" key="13">
    <source>
        <dbReference type="ARBA" id="ARBA00023136"/>
    </source>
</evidence>
<dbReference type="EMBL" id="OK018134">
    <property type="protein sequence ID" value="UER99277.1"/>
    <property type="molecule type" value="Genomic_DNA"/>
</dbReference>
<evidence type="ECO:0000256" key="11">
    <source>
        <dbReference type="ARBA" id="ARBA00023027"/>
    </source>
</evidence>
<feature type="transmembrane region" description="Helical" evidence="16">
    <location>
        <begin position="138"/>
        <end position="163"/>
    </location>
</feature>
<keyword evidence="10 16" id="KW-1133">Transmembrane helix</keyword>
<keyword evidence="5" id="KW-0813">Transport</keyword>
<name>A0A8K1S2E2_9INSE</name>
<keyword evidence="7 16" id="KW-0812">Transmembrane</keyword>
<feature type="transmembrane region" description="Helical" evidence="16">
    <location>
        <begin position="85"/>
        <end position="103"/>
    </location>
</feature>
<evidence type="ECO:0000256" key="17">
    <source>
        <dbReference type="SAM" id="SignalP"/>
    </source>
</evidence>
<protein>
    <recommendedName>
        <fullName evidence="4">NADH-ubiquinone oxidoreductase chain 6</fullName>
        <ecNumber evidence="3">7.1.1.2</ecNumber>
    </recommendedName>
    <alternativeName>
        <fullName evidence="14">NADH dehydrogenase subunit 6</fullName>
    </alternativeName>
</protein>
<evidence type="ECO:0000256" key="3">
    <source>
        <dbReference type="ARBA" id="ARBA00012944"/>
    </source>
</evidence>
<dbReference type="PANTHER" id="PTHR11435:SF1">
    <property type="entry name" value="NADH-UBIQUINONE OXIDOREDUCTASE CHAIN 6"/>
    <property type="match status" value="1"/>
</dbReference>
<evidence type="ECO:0000256" key="6">
    <source>
        <dbReference type="ARBA" id="ARBA00022660"/>
    </source>
</evidence>
<keyword evidence="8" id="KW-1278">Translocase</keyword>
<evidence type="ECO:0000256" key="5">
    <source>
        <dbReference type="ARBA" id="ARBA00022448"/>
    </source>
</evidence>
<comment type="subcellular location">
    <subcellularLocation>
        <location evidence="1">Mitochondrion membrane</location>
        <topology evidence="1">Multi-pass membrane protein</topology>
    </subcellularLocation>
</comment>
<evidence type="ECO:0000256" key="1">
    <source>
        <dbReference type="ARBA" id="ARBA00004225"/>
    </source>
</evidence>
<keyword evidence="12 18" id="KW-0496">Mitochondrion</keyword>
<dbReference type="EC" id="7.1.1.2" evidence="3"/>
<comment type="catalytic activity">
    <reaction evidence="15">
        <text>a ubiquinone + NADH + 5 H(+)(in) = a ubiquinol + NAD(+) + 4 H(+)(out)</text>
        <dbReference type="Rhea" id="RHEA:29091"/>
        <dbReference type="Rhea" id="RHEA-COMP:9565"/>
        <dbReference type="Rhea" id="RHEA-COMP:9566"/>
        <dbReference type="ChEBI" id="CHEBI:15378"/>
        <dbReference type="ChEBI" id="CHEBI:16389"/>
        <dbReference type="ChEBI" id="CHEBI:17976"/>
        <dbReference type="ChEBI" id="CHEBI:57540"/>
        <dbReference type="ChEBI" id="CHEBI:57945"/>
        <dbReference type="EC" id="7.1.1.2"/>
    </reaction>
</comment>
<keyword evidence="17" id="KW-0732">Signal</keyword>
<evidence type="ECO:0000256" key="2">
    <source>
        <dbReference type="ARBA" id="ARBA00005698"/>
    </source>
</evidence>
<comment type="similarity">
    <text evidence="2">Belongs to the complex I subunit 6 family.</text>
</comment>
<gene>
    <name evidence="18" type="primary">ND6</name>
</gene>
<keyword evidence="9" id="KW-0249">Electron transport</keyword>
<evidence type="ECO:0000256" key="10">
    <source>
        <dbReference type="ARBA" id="ARBA00022989"/>
    </source>
</evidence>
<evidence type="ECO:0000313" key="18">
    <source>
        <dbReference type="EMBL" id="UER99277.1"/>
    </source>
</evidence>
<feature type="signal peptide" evidence="17">
    <location>
        <begin position="1"/>
        <end position="16"/>
    </location>
</feature>
<evidence type="ECO:0000256" key="7">
    <source>
        <dbReference type="ARBA" id="ARBA00022692"/>
    </source>
</evidence>
<dbReference type="AlphaFoldDB" id="A0A8K1S2E2"/>
<feature type="transmembrane region" description="Helical" evidence="16">
    <location>
        <begin position="47"/>
        <end position="73"/>
    </location>
</feature>
<geneLocation type="mitochondrion" evidence="18"/>
<feature type="chain" id="PRO_5035457517" description="NADH-ubiquinone oxidoreductase chain 6" evidence="17">
    <location>
        <begin position="17"/>
        <end position="173"/>
    </location>
</feature>
<keyword evidence="6" id="KW-0679">Respiratory chain</keyword>
<keyword evidence="11" id="KW-0520">NAD</keyword>
<evidence type="ECO:0000256" key="15">
    <source>
        <dbReference type="ARBA" id="ARBA00049551"/>
    </source>
</evidence>
<proteinExistence type="inferred from homology"/>
<accession>A0A8K1S2E2</accession>